<dbReference type="InterPro" id="IPR016208">
    <property type="entry name" value="Ald_Oxase/xanthine_DH-like"/>
</dbReference>
<sequence length="732" mass="77023">MNARHKMDSQSEDVLAEMAQGVIGTGAPRLDGPVKVTGQAKYAAEIGDGSEAVGVFVRATIAKGRVASIDKVSALAMPGVLSVITDERLLRNPAQGTANEAPVQGASEVAYFGQPIALVVADGFEQARHAAQNITVNYHSEDAVTDPLDGTAQIELPDAKQTAQGDVSTAMAQAAFSVDKTYTTPSQNSAAMEPHASIAQWAGDKLTLHGSYQMLKYNRNELADALGIEPKNVRILAPYVGGGFGSKLGLAPEAVAAAIAAKELNRPVRVVMTRPQVFEATIRRSSTLQRLRLAADIDGNLTAIGHDATVSNLPGEGFSEPVALATHFLYAGKNRAYAHRIARVHRTCAGSMRAPGEAIGMLALENAMDELAHNSGIDPVELRLRNIPEKHPENDKDFSSRRFADCLALGAEKFGWSARSATPGQVRDGEWLIGMGMSSAARGNILSDAKARVTLHADATVTVETDMTDIGTGTYTILGQIAAEMLGLPLESVTVKLGDTDFPAAAGSGGSWGASSVGSAVFLACQSLRKDIAQMVDAAPADITLKDGVVTTGNVQKSLAETLTVDFTAVGQIEPGDTSSAVEQAGFGAHFAEVAVNVVTGETRVRRMLGVFSAGRILNERTARSQCYGGMIFGIGAALTEELVHDHRDGHIVNHNLAEYHIPVNLDVPQLDVVFLEERDSWANPIQSKGVGELGISGAGAAITNAIFNASGVRVRDYPATLDKILPELPGA</sequence>
<organism evidence="2 3">
    <name type="scientific">Roseobacter fucihabitans</name>
    <dbReference type="NCBI Taxonomy" id="1537242"/>
    <lineage>
        <taxon>Bacteria</taxon>
        <taxon>Pseudomonadati</taxon>
        <taxon>Pseudomonadota</taxon>
        <taxon>Alphaproteobacteria</taxon>
        <taxon>Rhodobacterales</taxon>
        <taxon>Roseobacteraceae</taxon>
        <taxon>Roseobacter</taxon>
    </lineage>
</organism>
<dbReference type="Proteomes" id="UP001318682">
    <property type="component" value="Chromosome"/>
</dbReference>
<dbReference type="Gene3D" id="3.30.365.10">
    <property type="entry name" value="Aldehyde oxidase/xanthine dehydrogenase, molybdopterin binding domain"/>
    <property type="match status" value="4"/>
</dbReference>
<dbReference type="PANTHER" id="PTHR11908">
    <property type="entry name" value="XANTHINE DEHYDROGENASE"/>
    <property type="match status" value="1"/>
</dbReference>
<keyword evidence="3" id="KW-1185">Reference proteome</keyword>
<dbReference type="Pfam" id="PF01315">
    <property type="entry name" value="Ald_Xan_dh_C"/>
    <property type="match status" value="1"/>
</dbReference>
<proteinExistence type="predicted"/>
<dbReference type="GO" id="GO:0047770">
    <property type="term" value="F:carboxylate reductase activity"/>
    <property type="evidence" value="ECO:0007669"/>
    <property type="project" value="UniProtKB-EC"/>
</dbReference>
<name>A0ABZ2BVA9_9RHOB</name>
<dbReference type="EMBL" id="CP143423">
    <property type="protein sequence ID" value="WVX49862.1"/>
    <property type="molecule type" value="Genomic_DNA"/>
</dbReference>
<feature type="domain" description="Aldehyde oxidase/xanthine dehydrogenase a/b hammerhead" evidence="1">
    <location>
        <begin position="37"/>
        <end position="142"/>
    </location>
</feature>
<evidence type="ECO:0000259" key="1">
    <source>
        <dbReference type="SMART" id="SM01008"/>
    </source>
</evidence>
<dbReference type="InterPro" id="IPR037165">
    <property type="entry name" value="AldOxase/xan_DH_Mopterin-bd_sf"/>
</dbReference>
<dbReference type="Pfam" id="PF20256">
    <property type="entry name" value="MoCoBD_2"/>
    <property type="match status" value="1"/>
</dbReference>
<dbReference type="SMART" id="SM01008">
    <property type="entry name" value="Ald_Xan_dh_C"/>
    <property type="match status" value="1"/>
</dbReference>
<protein>
    <submittedName>
        <fullName evidence="2">Aldehyde oxidoreductase molybdenum-binding subunit PaoC</fullName>
        <ecNumber evidence="2">1.2.99.6</ecNumber>
    </submittedName>
</protein>
<dbReference type="EC" id="1.2.99.6" evidence="2"/>
<dbReference type="InterPro" id="IPR036856">
    <property type="entry name" value="Ald_Oxase/Xan_DH_a/b_sf"/>
</dbReference>
<dbReference type="Pfam" id="PF02738">
    <property type="entry name" value="MoCoBD_1"/>
    <property type="match status" value="1"/>
</dbReference>
<dbReference type="InterPro" id="IPR000674">
    <property type="entry name" value="Ald_Oxase/Xan_DH_a/b"/>
</dbReference>
<dbReference type="RefSeq" id="WP_187429685.1">
    <property type="nucleotide sequence ID" value="NZ_CP143423.1"/>
</dbReference>
<evidence type="ECO:0000313" key="2">
    <source>
        <dbReference type="EMBL" id="WVX49862.1"/>
    </source>
</evidence>
<dbReference type="InterPro" id="IPR046867">
    <property type="entry name" value="AldOxase/xan_DH_MoCoBD2"/>
</dbReference>
<evidence type="ECO:0000313" key="3">
    <source>
        <dbReference type="Proteomes" id="UP001318682"/>
    </source>
</evidence>
<accession>A0ABZ2BVA9</accession>
<dbReference type="InterPro" id="IPR008274">
    <property type="entry name" value="AldOxase/xan_DH_MoCoBD1"/>
</dbReference>
<dbReference type="SUPFAM" id="SSF56003">
    <property type="entry name" value="Molybdenum cofactor-binding domain"/>
    <property type="match status" value="1"/>
</dbReference>
<reference evidence="2 3" key="1">
    <citation type="submission" date="2015-07" db="EMBL/GenBank/DDBJ databases">
        <authorList>
            <person name="Voget S."/>
            <person name="Dogs M."/>
            <person name="Brinkhoff T.H."/>
            <person name="Daniel R."/>
        </authorList>
    </citation>
    <scope>NUCLEOTIDE SEQUENCE [LARGE SCALE GENOMIC DNA]</scope>
    <source>
        <strain evidence="2 3">B14</strain>
    </source>
</reference>
<dbReference type="SUPFAM" id="SSF54665">
    <property type="entry name" value="CO dehydrogenase molybdoprotein N-domain-like"/>
    <property type="match status" value="1"/>
</dbReference>
<gene>
    <name evidence="2" type="primary">paoC</name>
    <name evidence="2" type="ORF">ROLI_029570</name>
</gene>
<dbReference type="Gene3D" id="3.90.1170.50">
    <property type="entry name" value="Aldehyde oxidase/xanthine dehydrogenase, a/b hammerhead"/>
    <property type="match status" value="1"/>
</dbReference>
<dbReference type="PANTHER" id="PTHR11908:SF123">
    <property type="entry name" value="ALDEHYDE OXIDOREDUCTASE MOLYBDENUM-BINDING SUBUNIT PAOC"/>
    <property type="match status" value="1"/>
</dbReference>
<reference evidence="3" key="2">
    <citation type="submission" date="2024-01" db="EMBL/GenBank/DDBJ databases">
        <title>Roseobacter fucihabitans sp. nov., isolated from the brown alga Fucus spiralis.</title>
        <authorList>
            <person name="Hahnke S."/>
            <person name="Berger M."/>
            <person name="Schlingloff A."/>
            <person name="Athale I."/>
            <person name="Neumann-Schaal M."/>
            <person name="Adenaya A."/>
            <person name="Poehlein A."/>
            <person name="Daniel R."/>
            <person name="Pertersen J."/>
            <person name="Brinkhoff T."/>
        </authorList>
    </citation>
    <scope>NUCLEOTIDE SEQUENCE [LARGE SCALE GENOMIC DNA]</scope>
    <source>
        <strain evidence="3">B14</strain>
    </source>
</reference>
<keyword evidence="2" id="KW-0560">Oxidoreductase</keyword>